<gene>
    <name evidence="1" type="ORF">A4R43_10260</name>
</gene>
<dbReference type="OrthoDB" id="3825408at2"/>
<organism evidence="1 2">
    <name type="scientific">Amycolatopsis albispora</name>
    <dbReference type="NCBI Taxonomy" id="1804986"/>
    <lineage>
        <taxon>Bacteria</taxon>
        <taxon>Bacillati</taxon>
        <taxon>Actinomycetota</taxon>
        <taxon>Actinomycetes</taxon>
        <taxon>Pseudonocardiales</taxon>
        <taxon>Pseudonocardiaceae</taxon>
        <taxon>Amycolatopsis</taxon>
    </lineage>
</organism>
<name>A0A344L499_9PSEU</name>
<proteinExistence type="predicted"/>
<sequence length="165" mass="18785">MGSYEYLYLDSDQPIAREAAWFRRELGFEPIPVQDGDPDHIGLRGPASTVDGMVGLAVRHNHTALADPAPGECQAIDAYRVEIEFWYRRRDTEEQRREARLLFDRLVVARPGTAMLLTHGSDLLTAAWLPPRGRHEFPAGTTVDEPDLETWRPWVIGVYSWLRDG</sequence>
<dbReference type="Proteomes" id="UP000250434">
    <property type="component" value="Chromosome"/>
</dbReference>
<keyword evidence="2" id="KW-1185">Reference proteome</keyword>
<evidence type="ECO:0000313" key="1">
    <source>
        <dbReference type="EMBL" id="AXB42873.1"/>
    </source>
</evidence>
<dbReference type="EMBL" id="CP015163">
    <property type="protein sequence ID" value="AXB42873.1"/>
    <property type="molecule type" value="Genomic_DNA"/>
</dbReference>
<reference evidence="1 2" key="1">
    <citation type="submission" date="2016-04" db="EMBL/GenBank/DDBJ databases">
        <title>Complete genome sequence and analysis of deep-sea sediment isolate, Amycolatopsis sp. WP1.</title>
        <authorList>
            <person name="Wang H."/>
            <person name="Chen S."/>
            <person name="Wu Q."/>
        </authorList>
    </citation>
    <scope>NUCLEOTIDE SEQUENCE [LARGE SCALE GENOMIC DNA]</scope>
    <source>
        <strain evidence="1 2">WP1</strain>
    </source>
</reference>
<protein>
    <submittedName>
        <fullName evidence="1">Uncharacterized protein</fullName>
    </submittedName>
</protein>
<dbReference type="AlphaFoldDB" id="A0A344L499"/>
<accession>A0A344L499</accession>
<evidence type="ECO:0000313" key="2">
    <source>
        <dbReference type="Proteomes" id="UP000250434"/>
    </source>
</evidence>
<dbReference type="KEGG" id="aab:A4R43_10260"/>
<dbReference type="RefSeq" id="WP_113692129.1">
    <property type="nucleotide sequence ID" value="NZ_CP015163.1"/>
</dbReference>